<evidence type="ECO:0000313" key="3">
    <source>
        <dbReference type="EMBL" id="ROW18141.1"/>
    </source>
</evidence>
<proteinExistence type="predicted"/>
<dbReference type="InterPro" id="IPR010730">
    <property type="entry name" value="HET"/>
</dbReference>
<dbReference type="InParanoid" id="A0A423XP51"/>
<feature type="domain" description="Heterokaryon incompatibility" evidence="2">
    <location>
        <begin position="77"/>
        <end position="163"/>
    </location>
</feature>
<dbReference type="Proteomes" id="UP000285146">
    <property type="component" value="Unassembled WGS sequence"/>
</dbReference>
<feature type="region of interest" description="Disordered" evidence="1">
    <location>
        <begin position="1"/>
        <end position="23"/>
    </location>
</feature>
<accession>A0A423XP51</accession>
<gene>
    <name evidence="3" type="ORF">VPNG_00172</name>
</gene>
<evidence type="ECO:0000256" key="1">
    <source>
        <dbReference type="SAM" id="MobiDB-lite"/>
    </source>
</evidence>
<evidence type="ECO:0000313" key="4">
    <source>
        <dbReference type="Proteomes" id="UP000285146"/>
    </source>
</evidence>
<dbReference type="OrthoDB" id="2157530at2759"/>
<dbReference type="InterPro" id="IPR052895">
    <property type="entry name" value="HetReg/Transcr_Mod"/>
</dbReference>
<feature type="compositionally biased region" description="Basic residues" evidence="1">
    <location>
        <begin position="7"/>
        <end position="19"/>
    </location>
</feature>
<organism evidence="3 4">
    <name type="scientific">Cytospora leucostoma</name>
    <dbReference type="NCBI Taxonomy" id="1230097"/>
    <lineage>
        <taxon>Eukaryota</taxon>
        <taxon>Fungi</taxon>
        <taxon>Dikarya</taxon>
        <taxon>Ascomycota</taxon>
        <taxon>Pezizomycotina</taxon>
        <taxon>Sordariomycetes</taxon>
        <taxon>Sordariomycetidae</taxon>
        <taxon>Diaporthales</taxon>
        <taxon>Cytosporaceae</taxon>
        <taxon>Cytospora</taxon>
    </lineage>
</organism>
<dbReference type="Pfam" id="PF06985">
    <property type="entry name" value="HET"/>
    <property type="match status" value="1"/>
</dbReference>
<comment type="caution">
    <text evidence="3">The sequence shown here is derived from an EMBL/GenBank/DDBJ whole genome shotgun (WGS) entry which is preliminary data.</text>
</comment>
<reference evidence="3 4" key="1">
    <citation type="submission" date="2015-09" db="EMBL/GenBank/DDBJ databases">
        <title>Host preference determinants of Valsa canker pathogens revealed by comparative genomics.</title>
        <authorList>
            <person name="Yin Z."/>
            <person name="Huang L."/>
        </authorList>
    </citation>
    <scope>NUCLEOTIDE SEQUENCE [LARGE SCALE GENOMIC DNA]</scope>
    <source>
        <strain evidence="3 4">SXYLt</strain>
    </source>
</reference>
<dbReference type="EMBL" id="LKEB01000001">
    <property type="protein sequence ID" value="ROW18141.1"/>
    <property type="molecule type" value="Genomic_DNA"/>
</dbReference>
<dbReference type="PANTHER" id="PTHR24148">
    <property type="entry name" value="ANKYRIN REPEAT DOMAIN-CONTAINING PROTEIN 39 HOMOLOG-RELATED"/>
    <property type="match status" value="1"/>
</dbReference>
<dbReference type="STRING" id="1230097.A0A423XP51"/>
<name>A0A423XP51_9PEZI</name>
<dbReference type="AlphaFoldDB" id="A0A423XP51"/>
<keyword evidence="4" id="KW-1185">Reference proteome</keyword>
<sequence length="164" mass="18428">MPASKSSKAKGPKAQRPRAPRISATAIEDEAPTFSYEALPDAGSYIRLLAIVDYDEARPIPVHCELTTWPISEVPKYHAVSYTWGDPGHTTTILVNGQRMQVRQNCEYTLKQSTWYGGDFRRRFYWVDAICINQDSSEEKGPQVSLMGQIYVNAERVLACVGKD</sequence>
<dbReference type="PANTHER" id="PTHR24148:SF73">
    <property type="entry name" value="HET DOMAIN PROTEIN (AFU_ORTHOLOGUE AFUA_8G01020)"/>
    <property type="match status" value="1"/>
</dbReference>
<evidence type="ECO:0000259" key="2">
    <source>
        <dbReference type="Pfam" id="PF06985"/>
    </source>
</evidence>
<protein>
    <recommendedName>
        <fullName evidence="2">Heterokaryon incompatibility domain-containing protein</fullName>
    </recommendedName>
</protein>